<organism evidence="1">
    <name type="scientific">termite gut metagenome</name>
    <dbReference type="NCBI Taxonomy" id="433724"/>
    <lineage>
        <taxon>unclassified sequences</taxon>
        <taxon>metagenomes</taxon>
        <taxon>organismal metagenomes</taxon>
    </lineage>
</organism>
<name>A0A5J4P6H7_9ZZZZ</name>
<dbReference type="EMBL" id="SNRY01011757">
    <property type="protein sequence ID" value="KAA6304134.1"/>
    <property type="molecule type" value="Genomic_DNA"/>
</dbReference>
<protein>
    <submittedName>
        <fullName evidence="1">Uncharacterized protein</fullName>
    </submittedName>
</protein>
<sequence>LQDKYFPLSIFHFPLLCIDRAYRRFNAFHVLASPRAKSKNPHKEYPNTPTVLENQSKYRSVELVVKAEEVVAKSEWIPLLPRRRGCPQGRVVGNIIKSISRSTENSSKRHQTWLLGIVLKKRKLFCIFQRGRFKF</sequence>
<evidence type="ECO:0000313" key="1">
    <source>
        <dbReference type="EMBL" id="KAA6304134.1"/>
    </source>
</evidence>
<accession>A0A5J4P6H7</accession>
<reference evidence="1" key="1">
    <citation type="submission" date="2019-03" db="EMBL/GenBank/DDBJ databases">
        <title>Single cell metagenomics reveals metabolic interactions within the superorganism composed of flagellate Streblomastix strix and complex community of Bacteroidetes bacteria on its surface.</title>
        <authorList>
            <person name="Treitli S.C."/>
            <person name="Kolisko M."/>
            <person name="Husnik F."/>
            <person name="Keeling P."/>
            <person name="Hampl V."/>
        </authorList>
    </citation>
    <scope>NUCLEOTIDE SEQUENCE</scope>
    <source>
        <strain evidence="1">STM</strain>
    </source>
</reference>
<gene>
    <name evidence="1" type="ORF">EZS27_044222</name>
</gene>
<comment type="caution">
    <text evidence="1">The sequence shown here is derived from an EMBL/GenBank/DDBJ whole genome shotgun (WGS) entry which is preliminary data.</text>
</comment>
<feature type="non-terminal residue" evidence="1">
    <location>
        <position position="1"/>
    </location>
</feature>
<proteinExistence type="predicted"/>
<dbReference type="AlphaFoldDB" id="A0A5J4P6H7"/>